<evidence type="ECO:0000313" key="3">
    <source>
        <dbReference type="EMBL" id="XBG61599.1"/>
    </source>
</evidence>
<organism evidence="3">
    <name type="scientific">Pontimicrobium sp. SW4</name>
    <dbReference type="NCBI Taxonomy" id="3153519"/>
    <lineage>
        <taxon>Bacteria</taxon>
        <taxon>Pseudomonadati</taxon>
        <taxon>Bacteroidota</taxon>
        <taxon>Flavobacteriia</taxon>
        <taxon>Flavobacteriales</taxon>
        <taxon>Flavobacteriaceae</taxon>
        <taxon>Pontimicrobium</taxon>
    </lineage>
</organism>
<keyword evidence="1" id="KW-0732">Signal</keyword>
<dbReference type="Pfam" id="PF07883">
    <property type="entry name" value="Cupin_2"/>
    <property type="match status" value="1"/>
</dbReference>
<dbReference type="AlphaFoldDB" id="A0AAU7BU24"/>
<dbReference type="InterPro" id="IPR011051">
    <property type="entry name" value="RmlC_Cupin_sf"/>
</dbReference>
<accession>A0AAU7BU24</accession>
<evidence type="ECO:0000256" key="1">
    <source>
        <dbReference type="SAM" id="SignalP"/>
    </source>
</evidence>
<feature type="domain" description="Cupin type-2" evidence="2">
    <location>
        <begin position="68"/>
        <end position="121"/>
    </location>
</feature>
<feature type="chain" id="PRO_5043739178" evidence="1">
    <location>
        <begin position="23"/>
        <end position="141"/>
    </location>
</feature>
<gene>
    <name evidence="3" type="ORF">ABGB03_01530</name>
</gene>
<reference evidence="3" key="1">
    <citation type="submission" date="2024-05" db="EMBL/GenBank/DDBJ databases">
        <title>Pontimicrobium maritimus sp. nov., isolated form sea water.</title>
        <authorList>
            <person name="Muhammad N."/>
            <person name="Vuong T.Q."/>
            <person name="Han H.L."/>
            <person name="Kim S.-G."/>
        </authorList>
    </citation>
    <scope>NUCLEOTIDE SEQUENCE</scope>
    <source>
        <strain evidence="3">SW4</strain>
    </source>
</reference>
<proteinExistence type="predicted"/>
<dbReference type="Gene3D" id="2.60.120.10">
    <property type="entry name" value="Jelly Rolls"/>
    <property type="match status" value="1"/>
</dbReference>
<feature type="signal peptide" evidence="1">
    <location>
        <begin position="1"/>
        <end position="22"/>
    </location>
</feature>
<dbReference type="InterPro" id="IPR014710">
    <property type="entry name" value="RmlC-like_jellyroll"/>
</dbReference>
<name>A0AAU7BU24_9FLAO</name>
<dbReference type="RefSeq" id="WP_347924255.1">
    <property type="nucleotide sequence ID" value="NZ_CP157199.1"/>
</dbReference>
<dbReference type="SUPFAM" id="SSF51182">
    <property type="entry name" value="RmlC-like cupins"/>
    <property type="match status" value="1"/>
</dbReference>
<dbReference type="EMBL" id="CP157199">
    <property type="protein sequence ID" value="XBG61599.1"/>
    <property type="molecule type" value="Genomic_DNA"/>
</dbReference>
<evidence type="ECO:0000259" key="2">
    <source>
        <dbReference type="Pfam" id="PF07883"/>
    </source>
</evidence>
<protein>
    <submittedName>
        <fullName evidence="3">Cupin domain-containing protein</fullName>
    </submittedName>
</protein>
<dbReference type="InterPro" id="IPR013096">
    <property type="entry name" value="Cupin_2"/>
</dbReference>
<sequence length="141" mass="16381">MKKRKSLIVLSFVFFININVFSQESEAVIIHSKDLVDQKVKDENKTSRVWNLKKDNTIRINLVEMKGELTKHIHPDADHSLIVIEGKVKVLVGEKIYYLEKGDFISIPKNIPHKYWTITKTALLASMDAPYYDPKKTIRLE</sequence>